<keyword evidence="1" id="KW-0436">Ligase</keyword>
<feature type="domain" description="CoA-binding" evidence="4">
    <location>
        <begin position="4"/>
        <end position="99"/>
    </location>
</feature>
<gene>
    <name evidence="5" type="ORF">ENF32_06325</name>
</gene>
<dbReference type="PANTHER" id="PTHR43334">
    <property type="entry name" value="ACETATE--COA LIGASE [ADP-FORMING]"/>
    <property type="match status" value="1"/>
</dbReference>
<keyword evidence="3" id="KW-0067">ATP-binding</keyword>
<dbReference type="SMART" id="SM00881">
    <property type="entry name" value="CoA_binding"/>
    <property type="match status" value="1"/>
</dbReference>
<dbReference type="Pfam" id="PF13607">
    <property type="entry name" value="Succ_CoA_lig"/>
    <property type="match status" value="1"/>
</dbReference>
<evidence type="ECO:0000313" key="5">
    <source>
        <dbReference type="EMBL" id="HDD53662.1"/>
    </source>
</evidence>
<evidence type="ECO:0000256" key="2">
    <source>
        <dbReference type="ARBA" id="ARBA00022741"/>
    </source>
</evidence>
<dbReference type="InterPro" id="IPR032875">
    <property type="entry name" value="Succ_CoA_lig_flav_dom"/>
</dbReference>
<dbReference type="Proteomes" id="UP000885690">
    <property type="component" value="Unassembled WGS sequence"/>
</dbReference>
<dbReference type="Gene3D" id="3.40.50.261">
    <property type="entry name" value="Succinyl-CoA synthetase domains"/>
    <property type="match status" value="2"/>
</dbReference>
<dbReference type="GO" id="GO:0005524">
    <property type="term" value="F:ATP binding"/>
    <property type="evidence" value="ECO:0007669"/>
    <property type="project" value="UniProtKB-KW"/>
</dbReference>
<protein>
    <recommendedName>
        <fullName evidence="4">CoA-binding domain-containing protein</fullName>
    </recommendedName>
</protein>
<keyword evidence="2" id="KW-0547">Nucleotide-binding</keyword>
<dbReference type="InterPro" id="IPR051538">
    <property type="entry name" value="Acyl-CoA_Synth/Transferase"/>
</dbReference>
<evidence type="ECO:0000256" key="3">
    <source>
        <dbReference type="ARBA" id="ARBA00022840"/>
    </source>
</evidence>
<evidence type="ECO:0000259" key="4">
    <source>
        <dbReference type="SMART" id="SM00881"/>
    </source>
</evidence>
<organism evidence="5">
    <name type="scientific">Thermosulfidibacter takaii</name>
    <dbReference type="NCBI Taxonomy" id="412593"/>
    <lineage>
        <taxon>Bacteria</taxon>
        <taxon>Pseudomonadati</taxon>
        <taxon>Thermosulfidibacterota</taxon>
        <taxon>Thermosulfidibacteria</taxon>
        <taxon>Thermosulfidibacterales</taxon>
        <taxon>Thermosulfidibacteraceae</taxon>
    </lineage>
</organism>
<comment type="caution">
    <text evidence="5">The sequence shown here is derived from an EMBL/GenBank/DDBJ whole genome shotgun (WGS) entry which is preliminary data.</text>
</comment>
<dbReference type="PANTHER" id="PTHR43334:SF1">
    <property type="entry name" value="3-HYDROXYPROPIONATE--COA LIGASE [ADP-FORMING]"/>
    <property type="match status" value="1"/>
</dbReference>
<accession>A0A7C0U734</accession>
<dbReference type="InterPro" id="IPR003781">
    <property type="entry name" value="CoA-bd"/>
</dbReference>
<proteinExistence type="predicted"/>
<dbReference type="SUPFAM" id="SSF52210">
    <property type="entry name" value="Succinyl-CoA synthetase domains"/>
    <property type="match status" value="2"/>
</dbReference>
<dbReference type="Gene3D" id="3.40.50.720">
    <property type="entry name" value="NAD(P)-binding Rossmann-like Domain"/>
    <property type="match status" value="1"/>
</dbReference>
<dbReference type="Pfam" id="PF13380">
    <property type="entry name" value="CoA_binding_2"/>
    <property type="match status" value="1"/>
</dbReference>
<dbReference type="InterPro" id="IPR016102">
    <property type="entry name" value="Succinyl-CoA_synth-like"/>
</dbReference>
<dbReference type="InterPro" id="IPR036291">
    <property type="entry name" value="NAD(P)-bd_dom_sf"/>
</dbReference>
<reference evidence="5" key="1">
    <citation type="journal article" date="2020" name="mSystems">
        <title>Genome- and Community-Level Interaction Insights into Carbon Utilization and Element Cycling Functions of Hydrothermarchaeota in Hydrothermal Sediment.</title>
        <authorList>
            <person name="Zhou Z."/>
            <person name="Liu Y."/>
            <person name="Xu W."/>
            <person name="Pan J."/>
            <person name="Luo Z.H."/>
            <person name="Li M."/>
        </authorList>
    </citation>
    <scope>NUCLEOTIDE SEQUENCE [LARGE SCALE GENOMIC DNA]</scope>
    <source>
        <strain evidence="5">HyVt-115</strain>
    </source>
</reference>
<dbReference type="GO" id="GO:0016874">
    <property type="term" value="F:ligase activity"/>
    <property type="evidence" value="ECO:0007669"/>
    <property type="project" value="UniProtKB-KW"/>
</dbReference>
<sequence>MEDLFNPSSVALVGVRGEQLSVGFNALLNLVHHSYQGRIYPVTPRHEELLGMPCYPDLASLPEVPDLVMILVNHRRAVDVLEACGSMGIKNAVIVAGGYKEYGEGRELEVRIKGICQKYGIRLVGPNTLGFANVKGGVWPFFWHMKTKPGSVALLSQSGGVGLTVAHLLYEEGVGLSKWIGVGNRTVLEFADYMEYLVTDHETRTVGLFVEGTEDGRRFFQASRRLAAVKPVAVYKVGEAEEVDRAAQTHTGSLAGSKSVYSGAFRQAGVVEASSPRELAIALKSLDMLPLPGGNRLCLLTFTAGPSIVAMDKLLSLGWKIPSLSDGAREEIYRIIGEKTPVDIDNPVDMTGPGFLPEVYAPVARLLLKEPFDAYLFFWGFNPNVRIPVEELLILKGDTKKPVVMVLLGVGSREVEEERERLQERGIPVFFTPEDGARALGFLLARRRLMEVRGWLT</sequence>
<dbReference type="EMBL" id="DQWS01000234">
    <property type="protein sequence ID" value="HDD53662.1"/>
    <property type="molecule type" value="Genomic_DNA"/>
</dbReference>
<dbReference type="SUPFAM" id="SSF51735">
    <property type="entry name" value="NAD(P)-binding Rossmann-fold domains"/>
    <property type="match status" value="1"/>
</dbReference>
<dbReference type="AlphaFoldDB" id="A0A7C0U734"/>
<name>A0A7C0U734_9BACT</name>
<evidence type="ECO:0000256" key="1">
    <source>
        <dbReference type="ARBA" id="ARBA00022598"/>
    </source>
</evidence>